<sequence length="58" mass="6973">MLFIDHYHIVVTLVLGTSIIRSVYSSNEFRKNKKTPYKKYFIQTKFPFEFKRQSVLAN</sequence>
<feature type="transmembrane region" description="Helical" evidence="1">
    <location>
        <begin position="6"/>
        <end position="24"/>
    </location>
</feature>
<protein>
    <submittedName>
        <fullName evidence="2">Uncharacterized protein</fullName>
    </submittedName>
</protein>
<dbReference type="AlphaFoldDB" id="A0A645J167"/>
<evidence type="ECO:0000256" key="1">
    <source>
        <dbReference type="SAM" id="Phobius"/>
    </source>
</evidence>
<reference evidence="2" key="1">
    <citation type="submission" date="2019-08" db="EMBL/GenBank/DDBJ databases">
        <authorList>
            <person name="Kucharzyk K."/>
            <person name="Murdoch R.W."/>
            <person name="Higgins S."/>
            <person name="Loffler F."/>
        </authorList>
    </citation>
    <scope>NUCLEOTIDE SEQUENCE</scope>
</reference>
<proteinExistence type="predicted"/>
<organism evidence="2">
    <name type="scientific">bioreactor metagenome</name>
    <dbReference type="NCBI Taxonomy" id="1076179"/>
    <lineage>
        <taxon>unclassified sequences</taxon>
        <taxon>metagenomes</taxon>
        <taxon>ecological metagenomes</taxon>
    </lineage>
</organism>
<gene>
    <name evidence="2" type="ORF">SDC9_204841</name>
</gene>
<comment type="caution">
    <text evidence="2">The sequence shown here is derived from an EMBL/GenBank/DDBJ whole genome shotgun (WGS) entry which is preliminary data.</text>
</comment>
<dbReference type="EMBL" id="VSSQ01128325">
    <property type="protein sequence ID" value="MPN57147.1"/>
    <property type="molecule type" value="Genomic_DNA"/>
</dbReference>
<keyword evidence="1" id="KW-0472">Membrane</keyword>
<keyword evidence="1" id="KW-0812">Transmembrane</keyword>
<keyword evidence="1" id="KW-1133">Transmembrane helix</keyword>
<evidence type="ECO:0000313" key="2">
    <source>
        <dbReference type="EMBL" id="MPN57147.1"/>
    </source>
</evidence>
<name>A0A645J167_9ZZZZ</name>
<accession>A0A645J167</accession>